<accession>A0A6G0WV28</accession>
<proteinExistence type="predicted"/>
<keyword evidence="7" id="KW-1185">Reference proteome</keyword>
<evidence type="ECO:0000313" key="6">
    <source>
        <dbReference type="EMBL" id="KAF0731329.1"/>
    </source>
</evidence>
<evidence type="ECO:0000256" key="4">
    <source>
        <dbReference type="PROSITE-ProRule" id="PRU00175"/>
    </source>
</evidence>
<protein>
    <recommendedName>
        <fullName evidence="5">RING-type domain-containing protein</fullName>
    </recommendedName>
</protein>
<dbReference type="Pfam" id="PF13639">
    <property type="entry name" value="zf-RING_2"/>
    <property type="match status" value="1"/>
</dbReference>
<dbReference type="GO" id="GO:0061630">
    <property type="term" value="F:ubiquitin protein ligase activity"/>
    <property type="evidence" value="ECO:0007669"/>
    <property type="project" value="TreeGrafter"/>
</dbReference>
<comment type="caution">
    <text evidence="6">The sequence shown here is derived from an EMBL/GenBank/DDBJ whole genome shotgun (WGS) entry which is preliminary data.</text>
</comment>
<reference evidence="6 7" key="1">
    <citation type="submission" date="2019-07" db="EMBL/GenBank/DDBJ databases">
        <title>Genomics analysis of Aphanomyces spp. identifies a new class of oomycete effector associated with host adaptation.</title>
        <authorList>
            <person name="Gaulin E."/>
        </authorList>
    </citation>
    <scope>NUCLEOTIDE SEQUENCE [LARGE SCALE GENOMIC DNA]</scope>
    <source>
        <strain evidence="6 7">ATCC 201684</strain>
    </source>
</reference>
<evidence type="ECO:0000259" key="5">
    <source>
        <dbReference type="PROSITE" id="PS50089"/>
    </source>
</evidence>
<feature type="domain" description="RING-type" evidence="5">
    <location>
        <begin position="82"/>
        <end position="120"/>
    </location>
</feature>
<evidence type="ECO:0000256" key="2">
    <source>
        <dbReference type="ARBA" id="ARBA00022771"/>
    </source>
</evidence>
<dbReference type="PANTHER" id="PTHR22763:SF162">
    <property type="entry name" value="TRANSMEMBRANE E3 UBIQUITIN-PROTEIN LIGASE 1"/>
    <property type="match status" value="1"/>
</dbReference>
<keyword evidence="3" id="KW-0862">Zinc</keyword>
<dbReference type="InterPro" id="IPR013083">
    <property type="entry name" value="Znf_RING/FYVE/PHD"/>
</dbReference>
<evidence type="ECO:0000313" key="7">
    <source>
        <dbReference type="Proteomes" id="UP000481153"/>
    </source>
</evidence>
<dbReference type="GO" id="GO:0012505">
    <property type="term" value="C:endomembrane system"/>
    <property type="evidence" value="ECO:0007669"/>
    <property type="project" value="TreeGrafter"/>
</dbReference>
<dbReference type="InterPro" id="IPR050731">
    <property type="entry name" value="HRD1_E3_ubiq-ligases"/>
</dbReference>
<name>A0A6G0WV28_9STRA</name>
<sequence>MTCKTYSTTATSSAAIDVRLTLTYVVPRHIHSMADILRVFRGASWVQHIISHVVPYLKASNPAKQEVLQALKPHESTGDDDCVICMSPLQDSVELACGHCFHRTCITLWLNRRSTCPTCRCQFENEFQGQYAFQAIETHVELGQTHLQVVPGQSLSTAVLVTLAPLDPTKKAPKYPCEIKAAAHRKPAQLSPTESRSIRLC</sequence>
<dbReference type="InterPro" id="IPR001841">
    <property type="entry name" value="Znf_RING"/>
</dbReference>
<evidence type="ECO:0000256" key="3">
    <source>
        <dbReference type="ARBA" id="ARBA00022833"/>
    </source>
</evidence>
<dbReference type="GO" id="GO:0008270">
    <property type="term" value="F:zinc ion binding"/>
    <property type="evidence" value="ECO:0007669"/>
    <property type="project" value="UniProtKB-KW"/>
</dbReference>
<evidence type="ECO:0000256" key="1">
    <source>
        <dbReference type="ARBA" id="ARBA00022723"/>
    </source>
</evidence>
<keyword evidence="2 4" id="KW-0863">Zinc-finger</keyword>
<dbReference type="GO" id="GO:0043161">
    <property type="term" value="P:proteasome-mediated ubiquitin-dependent protein catabolic process"/>
    <property type="evidence" value="ECO:0007669"/>
    <property type="project" value="TreeGrafter"/>
</dbReference>
<gene>
    <name evidence="6" type="ORF">Ae201684_011392</name>
</gene>
<dbReference type="Proteomes" id="UP000481153">
    <property type="component" value="Unassembled WGS sequence"/>
</dbReference>
<keyword evidence="1" id="KW-0479">Metal-binding</keyword>
<dbReference type="PANTHER" id="PTHR22763">
    <property type="entry name" value="RING ZINC FINGER PROTEIN"/>
    <property type="match status" value="1"/>
</dbReference>
<dbReference type="SMART" id="SM00184">
    <property type="entry name" value="RING"/>
    <property type="match status" value="1"/>
</dbReference>
<dbReference type="AlphaFoldDB" id="A0A6G0WV28"/>
<dbReference type="EMBL" id="VJMJ01000144">
    <property type="protein sequence ID" value="KAF0731329.1"/>
    <property type="molecule type" value="Genomic_DNA"/>
</dbReference>
<organism evidence="6 7">
    <name type="scientific">Aphanomyces euteiches</name>
    <dbReference type="NCBI Taxonomy" id="100861"/>
    <lineage>
        <taxon>Eukaryota</taxon>
        <taxon>Sar</taxon>
        <taxon>Stramenopiles</taxon>
        <taxon>Oomycota</taxon>
        <taxon>Saprolegniomycetes</taxon>
        <taxon>Saprolegniales</taxon>
        <taxon>Verrucalvaceae</taxon>
        <taxon>Aphanomyces</taxon>
    </lineage>
</organism>
<dbReference type="PROSITE" id="PS50089">
    <property type="entry name" value="ZF_RING_2"/>
    <property type="match status" value="1"/>
</dbReference>
<dbReference type="SUPFAM" id="SSF57850">
    <property type="entry name" value="RING/U-box"/>
    <property type="match status" value="1"/>
</dbReference>
<dbReference type="Gene3D" id="3.30.40.10">
    <property type="entry name" value="Zinc/RING finger domain, C3HC4 (zinc finger)"/>
    <property type="match status" value="1"/>
</dbReference>
<dbReference type="VEuPathDB" id="FungiDB:AeMF1_013695"/>